<dbReference type="InterPro" id="IPR013519">
    <property type="entry name" value="Int_alpha_beta-p"/>
</dbReference>
<dbReference type="NCBIfam" id="TIGR04183">
    <property type="entry name" value="Por_Secre_tail"/>
    <property type="match status" value="1"/>
</dbReference>
<sequence>MKNLLFALLVPFISFGQTQIGQDIEGINGNDVNYFGESVSISSDGTIMAAGAPSNDGINGTNSGHTRIYENINGIWTQIGNDIDGEAEGDLSGTSVSLSYDGSILAVGAPGNDGINGENSGHVRVYQNMSGTWTQIGNDIDGEAEGDLSGTSVSLSSDGSIVAIGAYNNSGSLNGSGHVRVYQNMGGTWTQIGNDIDGDGGWFGYSLSLSDDGNTLIVGAFRYSGPNGNQSGLARIYQNINGIWTQIGNDINGDATRDQLGHSVDLSSDGTIAAIGARQSNGSILSSGDVRVYQNIGNVWTQLGSTIDAELGDDIFGYSLSLSSDGYTLAVGAPLSDTTNYRSGLVRVYKYNGFTWNSVGSDVRGEGKLDFCGESVSLSSDGNTLVIGASRNSGNGYYAGHVRVYQNMGGTWTQIGNDIDGDLGVSRDALGESVSVSSDGTTIAIGAPRYDSAKGSVRVYENKNGVWTQKGLDIIGEANHDLSGSVVSLSSNGNIVAIGAPRHDGINGFNSGYVRVFKFNNGNWIQIGTDIFGPSIITNFGESISLSSDGNILAIDNLIVYQNIGGNWVKLTEDIDEQSAIGSEIVSLSSNGKVIALGVPSDPNIVGGRVYIFENINGIWTQKGNDILGEAEFDRFGSSLSLSSNGNIIAIGAPFNDGENGSDSGHVRVYEYLNGTWTQIGDDIDGEASNDYFGERGISLSSSGEVLAIGSSRNEGANDSFSGYVRIYKNINGVWNQIGNTIDGEAAGDQFGRSVSLSSDGSIVAIGAPFNDGNAIDSGHVRVYDLSAVLSTQSFEKDYFSYYPNPAKDILNIQLNKGLELKQVNIYNLQSQYLYSVKTSKIDLSKLSSGMYFIEVETNQGKSAKKIIIE</sequence>
<protein>
    <submittedName>
        <fullName evidence="3">T9SS type A sorting domain-containing protein</fullName>
    </submittedName>
</protein>
<organism evidence="3 4">
    <name type="scientific">Hyunsoonleella rubra</name>
    <dbReference type="NCBI Taxonomy" id="1737062"/>
    <lineage>
        <taxon>Bacteria</taxon>
        <taxon>Pseudomonadati</taxon>
        <taxon>Bacteroidota</taxon>
        <taxon>Flavobacteriia</taxon>
        <taxon>Flavobacteriales</taxon>
        <taxon>Flavobacteriaceae</taxon>
    </lineage>
</organism>
<accession>A0ABW5TBF6</accession>
<evidence type="ECO:0000313" key="4">
    <source>
        <dbReference type="Proteomes" id="UP001597476"/>
    </source>
</evidence>
<evidence type="ECO:0000259" key="2">
    <source>
        <dbReference type="Pfam" id="PF18962"/>
    </source>
</evidence>
<feature type="domain" description="Secretion system C-terminal sorting" evidence="2">
    <location>
        <begin position="803"/>
        <end position="869"/>
    </location>
</feature>
<dbReference type="InterPro" id="IPR013517">
    <property type="entry name" value="FG-GAP"/>
</dbReference>
<evidence type="ECO:0000313" key="3">
    <source>
        <dbReference type="EMBL" id="MFD2725813.1"/>
    </source>
</evidence>
<dbReference type="Proteomes" id="UP001597476">
    <property type="component" value="Unassembled WGS sequence"/>
</dbReference>
<dbReference type="EMBL" id="JBHULY010000011">
    <property type="protein sequence ID" value="MFD2725813.1"/>
    <property type="molecule type" value="Genomic_DNA"/>
</dbReference>
<keyword evidence="1" id="KW-0732">Signal</keyword>
<dbReference type="Pfam" id="PF18962">
    <property type="entry name" value="Por_Secre_tail"/>
    <property type="match status" value="1"/>
</dbReference>
<reference evidence="4" key="1">
    <citation type="journal article" date="2019" name="Int. J. Syst. Evol. Microbiol.">
        <title>The Global Catalogue of Microorganisms (GCM) 10K type strain sequencing project: providing services to taxonomists for standard genome sequencing and annotation.</title>
        <authorList>
            <consortium name="The Broad Institute Genomics Platform"/>
            <consortium name="The Broad Institute Genome Sequencing Center for Infectious Disease"/>
            <person name="Wu L."/>
            <person name="Ma J."/>
        </authorList>
    </citation>
    <scope>NUCLEOTIDE SEQUENCE [LARGE SCALE GENOMIC DNA]</scope>
    <source>
        <strain evidence="4">KCTC 42398</strain>
    </source>
</reference>
<name>A0ABW5TBF6_9FLAO</name>
<dbReference type="Pfam" id="PF14312">
    <property type="entry name" value="FG-GAP_2"/>
    <property type="match status" value="2"/>
</dbReference>
<dbReference type="PANTHER" id="PTHR36220">
    <property type="entry name" value="UNNAMED PRODUCT"/>
    <property type="match status" value="1"/>
</dbReference>
<dbReference type="RefSeq" id="WP_380290153.1">
    <property type="nucleotide sequence ID" value="NZ_JBHULY010000011.1"/>
</dbReference>
<proteinExistence type="predicted"/>
<keyword evidence="4" id="KW-1185">Reference proteome</keyword>
<evidence type="ECO:0000256" key="1">
    <source>
        <dbReference type="ARBA" id="ARBA00022729"/>
    </source>
</evidence>
<dbReference type="InterPro" id="IPR026444">
    <property type="entry name" value="Secre_tail"/>
</dbReference>
<dbReference type="SUPFAM" id="SSF50965">
    <property type="entry name" value="Galactose oxidase, central domain"/>
    <property type="match status" value="3"/>
</dbReference>
<dbReference type="PANTHER" id="PTHR36220:SF1">
    <property type="entry name" value="GAMMA TUBULIN COMPLEX COMPONENT C-TERMINAL DOMAIN-CONTAINING PROTEIN"/>
    <property type="match status" value="1"/>
</dbReference>
<comment type="caution">
    <text evidence="3">The sequence shown here is derived from an EMBL/GenBank/DDBJ whole genome shotgun (WGS) entry which is preliminary data.</text>
</comment>
<dbReference type="SMART" id="SM00191">
    <property type="entry name" value="Int_alpha"/>
    <property type="match status" value="9"/>
</dbReference>
<dbReference type="PROSITE" id="PS51470">
    <property type="entry name" value="FG_GAP"/>
    <property type="match status" value="3"/>
</dbReference>
<dbReference type="InterPro" id="IPR011043">
    <property type="entry name" value="Gal_Oxase/kelch_b-propeller"/>
</dbReference>
<gene>
    <name evidence="3" type="ORF">ACFSR8_06270</name>
</gene>